<protein>
    <submittedName>
        <fullName evidence="1">Uncharacterized protein</fullName>
    </submittedName>
</protein>
<name>A0A9D4M9P1_DREPO</name>
<gene>
    <name evidence="1" type="ORF">DPMN_035441</name>
</gene>
<accession>A0A9D4M9P1</accession>
<evidence type="ECO:0000313" key="2">
    <source>
        <dbReference type="Proteomes" id="UP000828390"/>
    </source>
</evidence>
<keyword evidence="2" id="KW-1185">Reference proteome</keyword>
<evidence type="ECO:0000313" key="1">
    <source>
        <dbReference type="EMBL" id="KAH3872226.1"/>
    </source>
</evidence>
<dbReference type="Proteomes" id="UP000828390">
    <property type="component" value="Unassembled WGS sequence"/>
</dbReference>
<sequence length="130" mass="14264">MLALQCSKDVWSGWAGCSPTSLSLFICTLQEQRLGVMSIGFLIESRDDAKNDVDYLIIDTPPVVEGLKAYCTGQASPCNGNLYSGCIPLDPNLAASLEEGKNFLEHYSSSPTFTALNHVIKRLMQVDRDF</sequence>
<dbReference type="AlphaFoldDB" id="A0A9D4M9P1"/>
<dbReference type="EMBL" id="JAIWYP010000002">
    <property type="protein sequence ID" value="KAH3872226.1"/>
    <property type="molecule type" value="Genomic_DNA"/>
</dbReference>
<dbReference type="InterPro" id="IPR027417">
    <property type="entry name" value="P-loop_NTPase"/>
</dbReference>
<reference evidence="1" key="2">
    <citation type="submission" date="2020-11" db="EMBL/GenBank/DDBJ databases">
        <authorList>
            <person name="McCartney M.A."/>
            <person name="Auch B."/>
            <person name="Kono T."/>
            <person name="Mallez S."/>
            <person name="Becker A."/>
            <person name="Gohl D.M."/>
            <person name="Silverstein K.A.T."/>
            <person name="Koren S."/>
            <person name="Bechman K.B."/>
            <person name="Herman A."/>
            <person name="Abrahante J.E."/>
            <person name="Garbe J."/>
        </authorList>
    </citation>
    <scope>NUCLEOTIDE SEQUENCE</scope>
    <source>
        <strain evidence="1">Duluth1</strain>
        <tissue evidence="1">Whole animal</tissue>
    </source>
</reference>
<dbReference type="SUPFAM" id="SSF52540">
    <property type="entry name" value="P-loop containing nucleoside triphosphate hydrolases"/>
    <property type="match status" value="1"/>
</dbReference>
<comment type="caution">
    <text evidence="1">The sequence shown here is derived from an EMBL/GenBank/DDBJ whole genome shotgun (WGS) entry which is preliminary data.</text>
</comment>
<reference evidence="1" key="1">
    <citation type="journal article" date="2019" name="bioRxiv">
        <title>The Genome of the Zebra Mussel, Dreissena polymorpha: A Resource for Invasive Species Research.</title>
        <authorList>
            <person name="McCartney M.A."/>
            <person name="Auch B."/>
            <person name="Kono T."/>
            <person name="Mallez S."/>
            <person name="Zhang Y."/>
            <person name="Obille A."/>
            <person name="Becker A."/>
            <person name="Abrahante J.E."/>
            <person name="Garbe J."/>
            <person name="Badalamenti J.P."/>
            <person name="Herman A."/>
            <person name="Mangelson H."/>
            <person name="Liachko I."/>
            <person name="Sullivan S."/>
            <person name="Sone E.D."/>
            <person name="Koren S."/>
            <person name="Silverstein K.A.T."/>
            <person name="Beckman K.B."/>
            <person name="Gohl D.M."/>
        </authorList>
    </citation>
    <scope>NUCLEOTIDE SEQUENCE</scope>
    <source>
        <strain evidence="1">Duluth1</strain>
        <tissue evidence="1">Whole animal</tissue>
    </source>
</reference>
<organism evidence="1 2">
    <name type="scientific">Dreissena polymorpha</name>
    <name type="common">Zebra mussel</name>
    <name type="synonym">Mytilus polymorpha</name>
    <dbReference type="NCBI Taxonomy" id="45954"/>
    <lineage>
        <taxon>Eukaryota</taxon>
        <taxon>Metazoa</taxon>
        <taxon>Spiralia</taxon>
        <taxon>Lophotrochozoa</taxon>
        <taxon>Mollusca</taxon>
        <taxon>Bivalvia</taxon>
        <taxon>Autobranchia</taxon>
        <taxon>Heteroconchia</taxon>
        <taxon>Euheterodonta</taxon>
        <taxon>Imparidentia</taxon>
        <taxon>Neoheterodontei</taxon>
        <taxon>Myida</taxon>
        <taxon>Dreissenoidea</taxon>
        <taxon>Dreissenidae</taxon>
        <taxon>Dreissena</taxon>
    </lineage>
</organism>
<proteinExistence type="predicted"/>